<keyword evidence="1" id="KW-0812">Transmembrane</keyword>
<keyword evidence="4" id="KW-1185">Reference proteome</keyword>
<feature type="transmembrane region" description="Helical" evidence="1">
    <location>
        <begin position="160"/>
        <end position="185"/>
    </location>
</feature>
<feature type="domain" description="EamA" evidence="2">
    <location>
        <begin position="163"/>
        <end position="297"/>
    </location>
</feature>
<evidence type="ECO:0000313" key="3">
    <source>
        <dbReference type="EMBL" id="MFC0309002.1"/>
    </source>
</evidence>
<feature type="transmembrane region" description="Helical" evidence="1">
    <location>
        <begin position="87"/>
        <end position="105"/>
    </location>
</feature>
<evidence type="ECO:0000259" key="2">
    <source>
        <dbReference type="Pfam" id="PF00892"/>
    </source>
</evidence>
<keyword evidence="1" id="KW-0472">Membrane</keyword>
<accession>A0ABV6H0F3</accession>
<dbReference type="Pfam" id="PF00892">
    <property type="entry name" value="EamA"/>
    <property type="match status" value="1"/>
</dbReference>
<feature type="transmembrane region" description="Helical" evidence="1">
    <location>
        <begin position="12"/>
        <end position="32"/>
    </location>
</feature>
<proteinExistence type="predicted"/>
<feature type="transmembrane region" description="Helical" evidence="1">
    <location>
        <begin position="280"/>
        <end position="298"/>
    </location>
</feature>
<feature type="transmembrane region" description="Helical" evidence="1">
    <location>
        <begin position="137"/>
        <end position="154"/>
    </location>
</feature>
<dbReference type="PANTHER" id="PTHR22911:SF137">
    <property type="entry name" value="SOLUTE CARRIER FAMILY 35 MEMBER G2-RELATED"/>
    <property type="match status" value="1"/>
</dbReference>
<feature type="transmembrane region" description="Helical" evidence="1">
    <location>
        <begin position="197"/>
        <end position="215"/>
    </location>
</feature>
<organism evidence="3 4">
    <name type="scientific">Gallibacterium trehalosifermentans</name>
    <dbReference type="NCBI Taxonomy" id="516935"/>
    <lineage>
        <taxon>Bacteria</taxon>
        <taxon>Pseudomonadati</taxon>
        <taxon>Pseudomonadota</taxon>
        <taxon>Gammaproteobacteria</taxon>
        <taxon>Pasteurellales</taxon>
        <taxon>Pasteurellaceae</taxon>
        <taxon>Gallibacterium</taxon>
    </lineage>
</organism>
<name>A0ABV6H0F3_9PAST</name>
<gene>
    <name evidence="3" type="ORF">ACFFHK_04685</name>
</gene>
<comment type="caution">
    <text evidence="3">The sequence shown here is derived from an EMBL/GenBank/DDBJ whole genome shotgun (WGS) entry which is preliminary data.</text>
</comment>
<sequence>MIQKNFICNFKGEIFGILSGLFWAINLILIDSATSLYKELSNDYLFLSIVLLLTTEFFSLIFLLLFRVKKITLDLSKNIYVLRQNTLFLILPSVGMGLYILSIIFSGISVTAYFTAIYPIFSLVILFFLYKKFNYRTVISIVLSVIGLYLTIESSPVDNYSILGIGLALLCAFSWGSESVCCEYFSIKSISPETLLFFRYIISIFICVVLFLTFFSFDRIFILESGYLLYLILVSIFSLLSYLFYYTSISIIGASYAIILNVSYILWVMFFLFMTYSFTVINIIGGFSVFCAIVISFLRGGK</sequence>
<evidence type="ECO:0000313" key="4">
    <source>
        <dbReference type="Proteomes" id="UP001589767"/>
    </source>
</evidence>
<keyword evidence="1" id="KW-1133">Transmembrane helix</keyword>
<feature type="transmembrane region" description="Helical" evidence="1">
    <location>
        <begin position="44"/>
        <end position="66"/>
    </location>
</feature>
<protein>
    <submittedName>
        <fullName evidence="3">DMT family transporter</fullName>
    </submittedName>
</protein>
<dbReference type="InterPro" id="IPR000620">
    <property type="entry name" value="EamA_dom"/>
</dbReference>
<feature type="transmembrane region" description="Helical" evidence="1">
    <location>
        <begin position="227"/>
        <end position="246"/>
    </location>
</feature>
<dbReference type="Proteomes" id="UP001589767">
    <property type="component" value="Unassembled WGS sequence"/>
</dbReference>
<feature type="transmembrane region" description="Helical" evidence="1">
    <location>
        <begin position="111"/>
        <end position="130"/>
    </location>
</feature>
<feature type="transmembrane region" description="Helical" evidence="1">
    <location>
        <begin position="253"/>
        <end position="274"/>
    </location>
</feature>
<reference evidence="3 4" key="1">
    <citation type="submission" date="2024-09" db="EMBL/GenBank/DDBJ databases">
        <authorList>
            <person name="Sun Q."/>
            <person name="Mori K."/>
        </authorList>
    </citation>
    <scope>NUCLEOTIDE SEQUENCE [LARGE SCALE GENOMIC DNA]</scope>
    <source>
        <strain evidence="3 4">CCM 7539</strain>
    </source>
</reference>
<dbReference type="RefSeq" id="WP_382370048.1">
    <property type="nucleotide sequence ID" value="NZ_JBHLWB010000004.1"/>
</dbReference>
<dbReference type="PANTHER" id="PTHR22911">
    <property type="entry name" value="ACYL-MALONYL CONDENSING ENZYME-RELATED"/>
    <property type="match status" value="1"/>
</dbReference>
<evidence type="ECO:0000256" key="1">
    <source>
        <dbReference type="SAM" id="Phobius"/>
    </source>
</evidence>
<dbReference type="EMBL" id="JBHLWB010000004">
    <property type="protein sequence ID" value="MFC0309002.1"/>
    <property type="molecule type" value="Genomic_DNA"/>
</dbReference>